<dbReference type="PANTHER" id="PTHR46023:SF6">
    <property type="entry name" value="LIPASE CLASS 3 FAMILY PROTEIN"/>
    <property type="match status" value="1"/>
</dbReference>
<dbReference type="SUPFAM" id="SSF53474">
    <property type="entry name" value="alpha/beta-Hydrolases"/>
    <property type="match status" value="1"/>
</dbReference>
<dbReference type="InterPro" id="IPR002921">
    <property type="entry name" value="Fungal_lipase-type"/>
</dbReference>
<dbReference type="Pfam" id="PF01764">
    <property type="entry name" value="Lipase_3"/>
    <property type="match status" value="1"/>
</dbReference>
<dbReference type="InterPro" id="IPR029058">
    <property type="entry name" value="AB_hydrolase_fold"/>
</dbReference>
<feature type="domain" description="Fungal lipase-type" evidence="2">
    <location>
        <begin position="6"/>
        <end position="90"/>
    </location>
</feature>
<evidence type="ECO:0000256" key="1">
    <source>
        <dbReference type="SAM" id="MobiDB-lite"/>
    </source>
</evidence>
<organism evidence="3">
    <name type="scientific">Albugo laibachii Nc14</name>
    <dbReference type="NCBI Taxonomy" id="890382"/>
    <lineage>
        <taxon>Eukaryota</taxon>
        <taxon>Sar</taxon>
        <taxon>Stramenopiles</taxon>
        <taxon>Oomycota</taxon>
        <taxon>Peronosporomycetes</taxon>
        <taxon>Albuginales</taxon>
        <taxon>Albuginaceae</taxon>
        <taxon>Albugo</taxon>
    </lineage>
</organism>
<evidence type="ECO:0000313" key="3">
    <source>
        <dbReference type="EMBL" id="CCA21307.1"/>
    </source>
</evidence>
<evidence type="ECO:0000259" key="2">
    <source>
        <dbReference type="Pfam" id="PF01764"/>
    </source>
</evidence>
<proteinExistence type="predicted"/>
<accession>F0WJ61</accession>
<feature type="region of interest" description="Disordered" evidence="1">
    <location>
        <begin position="286"/>
        <end position="307"/>
    </location>
</feature>
<sequence>MLKHSESDIIESHERYPDYSLLFTGHSLGAGLAALASIDLHSKSSEILREKLQCIGFATPACITLELARACRSFVTTIIHGDDCIPRLHQQSLLRLQELVSSFDWRTSLKQMIVEELEGQKNRAHARFTSRMTEQTQLARKTREGIQKIRDRRDESFHHLNHVMKRLEDLKLDEKRVKASAKVAEVGKKIGEQVRDQFSEKWYAALEYLNMDQLDLHKVEELKNSLLVKYGWSAALASTEAKVKQLTDKVVITGTDLQTHVTPQLGHWYNQMTRLYDITLGKLGQSDPNLSPSTQASSSPLKGEGANFQYDETFRRTQTKMQVGLESGMKMNKIHPNEDQEWSEEPLVSPGRVLYLRQNDGTEDTTDTPILEPADNESFNEVILSDNMIKDHLCTTYEEVLQALQAQLERQHPKNG</sequence>
<dbReference type="EMBL" id="FR824163">
    <property type="protein sequence ID" value="CCA21307.1"/>
    <property type="molecule type" value="Genomic_DNA"/>
</dbReference>
<name>F0WJ61_9STRA</name>
<dbReference type="CDD" id="cd00519">
    <property type="entry name" value="Lipase_3"/>
    <property type="match status" value="1"/>
</dbReference>
<dbReference type="Gene3D" id="3.40.50.1820">
    <property type="entry name" value="alpha/beta hydrolase"/>
    <property type="match status" value="1"/>
</dbReference>
<reference evidence="3" key="1">
    <citation type="journal article" date="2011" name="PLoS Biol.">
        <title>Gene gain and loss during evolution of obligate parasitism in the white rust pathogen of Arabidopsis thaliana.</title>
        <authorList>
            <person name="Kemen E."/>
            <person name="Gardiner A."/>
            <person name="Schultz-Larsen T."/>
            <person name="Kemen A.C."/>
            <person name="Balmuth A.L."/>
            <person name="Robert-Seilaniantz A."/>
            <person name="Bailey K."/>
            <person name="Holub E."/>
            <person name="Studholme D.J."/>
            <person name="Maclean D."/>
            <person name="Jones J.D."/>
        </authorList>
    </citation>
    <scope>NUCLEOTIDE SEQUENCE</scope>
</reference>
<gene>
    <name evidence="3" type="primary">AlNc14C118G6592</name>
    <name evidence="3" type="ORF">ALNC14_074500</name>
</gene>
<feature type="compositionally biased region" description="Polar residues" evidence="1">
    <location>
        <begin position="286"/>
        <end position="300"/>
    </location>
</feature>
<reference evidence="3" key="2">
    <citation type="submission" date="2011-02" db="EMBL/GenBank/DDBJ databases">
        <authorList>
            <person name="MacLean D."/>
        </authorList>
    </citation>
    <scope>NUCLEOTIDE SEQUENCE</scope>
</reference>
<dbReference type="GO" id="GO:0006629">
    <property type="term" value="P:lipid metabolic process"/>
    <property type="evidence" value="ECO:0007669"/>
    <property type="project" value="InterPro"/>
</dbReference>
<dbReference type="HOGENOM" id="CLU_024235_0_0_1"/>
<protein>
    <submittedName>
        <fullName evidence="3">Uncharacterized protein AlNc14C118G6592</fullName>
    </submittedName>
</protein>
<dbReference type="AlphaFoldDB" id="F0WJ61"/>
<dbReference type="PANTHER" id="PTHR46023">
    <property type="entry name" value="LIPASE CLASS 3 PROTEIN-LIKE"/>
    <property type="match status" value="1"/>
</dbReference>